<dbReference type="EC" id="3.2.2.-" evidence="6"/>
<dbReference type="PANTHER" id="PTHR15364:SF0">
    <property type="entry name" value="2'-DEOXYNUCLEOSIDE 5'-PHOSPHATE N-HYDROLASE 1"/>
    <property type="match status" value="1"/>
</dbReference>
<evidence type="ECO:0000256" key="1">
    <source>
        <dbReference type="ARBA" id="ARBA00011407"/>
    </source>
</evidence>
<dbReference type="AlphaFoldDB" id="A0A832W802"/>
<feature type="binding site" description="in other chain" evidence="6">
    <location>
        <begin position="29"/>
        <end position="35"/>
    </location>
    <ligand>
        <name>substrate</name>
        <note>ligand shared between homodimeric partners</note>
    </ligand>
</feature>
<gene>
    <name evidence="7" type="ORF">HA338_05970</name>
</gene>
<comment type="catalytic activity">
    <reaction evidence="5">
        <text>5-hydroxymethyl-dUMP + H2O = 5-hydroxymethyluracil + 2-deoxy-D-ribose 5-phosphate</text>
        <dbReference type="Rhea" id="RHEA:77099"/>
        <dbReference type="ChEBI" id="CHEBI:15377"/>
        <dbReference type="ChEBI" id="CHEBI:16964"/>
        <dbReference type="ChEBI" id="CHEBI:62877"/>
        <dbReference type="ChEBI" id="CHEBI:90409"/>
    </reaction>
    <physiologicalReaction direction="left-to-right" evidence="5">
        <dbReference type="Rhea" id="RHEA:77100"/>
    </physiologicalReaction>
</comment>
<dbReference type="Pfam" id="PF05014">
    <property type="entry name" value="Nuc_deoxyrib_tr"/>
    <property type="match status" value="1"/>
</dbReference>
<reference evidence="7" key="1">
    <citation type="journal article" date="2020" name="bioRxiv">
        <title>A rank-normalized archaeal taxonomy based on genome phylogeny resolves widespread incomplete and uneven classifications.</title>
        <authorList>
            <person name="Rinke C."/>
            <person name="Chuvochina M."/>
            <person name="Mussig A.J."/>
            <person name="Chaumeil P.-A."/>
            <person name="Waite D.W."/>
            <person name="Whitman W.B."/>
            <person name="Parks D.H."/>
            <person name="Hugenholtz P."/>
        </authorList>
    </citation>
    <scope>NUCLEOTIDE SEQUENCE</scope>
    <source>
        <strain evidence="7">UBA8876</strain>
    </source>
</reference>
<evidence type="ECO:0000256" key="6">
    <source>
        <dbReference type="HAMAP-Rule" id="MF_03036"/>
    </source>
</evidence>
<dbReference type="EMBL" id="DUJU01000069">
    <property type="protein sequence ID" value="HIH93588.1"/>
    <property type="molecule type" value="Genomic_DNA"/>
</dbReference>
<name>A0A832W802_9EURY</name>
<dbReference type="SUPFAM" id="SSF52309">
    <property type="entry name" value="N-(deoxy)ribosyltransferase-like"/>
    <property type="match status" value="1"/>
</dbReference>
<evidence type="ECO:0000313" key="7">
    <source>
        <dbReference type="EMBL" id="HIH93588.1"/>
    </source>
</evidence>
<dbReference type="Proteomes" id="UP000600774">
    <property type="component" value="Unassembled WGS sequence"/>
</dbReference>
<dbReference type="SMR" id="A0A832W802"/>
<feature type="binding site" description="in other chain" evidence="6">
    <location>
        <position position="44"/>
    </location>
    <ligand>
        <name>substrate</name>
        <note>ligand shared between homodimeric partners</note>
    </ligand>
</feature>
<dbReference type="PANTHER" id="PTHR15364">
    <property type="entry name" value="2'-DEOXYNUCLEOSIDE 5'-PHOSPHATE N-HYDROLASE 1"/>
    <property type="match status" value="1"/>
</dbReference>
<dbReference type="GO" id="GO:0009116">
    <property type="term" value="P:nucleoside metabolic process"/>
    <property type="evidence" value="ECO:0007669"/>
    <property type="project" value="UniProtKB-UniRule"/>
</dbReference>
<evidence type="ECO:0000256" key="2">
    <source>
        <dbReference type="ARBA" id="ARBA00022801"/>
    </source>
</evidence>
<dbReference type="GO" id="GO:0070694">
    <property type="term" value="F:5-hydroxymethyl-dUMP N-hydrolase activity"/>
    <property type="evidence" value="ECO:0007669"/>
    <property type="project" value="InterPro"/>
</dbReference>
<dbReference type="OMA" id="EVLSWHV"/>
<evidence type="ECO:0000256" key="3">
    <source>
        <dbReference type="ARBA" id="ARBA00023080"/>
    </source>
</evidence>
<comment type="function">
    <text evidence="6">Catalyzes the cleavage of the N-glycosidic bond of deoxyribonucleoside 5'-monophosphates to yield deoxyribose 5-phosphate and a purine or pyrimidine base.</text>
</comment>
<feature type="binding site" evidence="6">
    <location>
        <begin position="130"/>
        <end position="132"/>
    </location>
    <ligand>
        <name>substrate</name>
        <note>ligand shared between homodimeric partners</note>
    </ligand>
</feature>
<comment type="subunit">
    <text evidence="1 6">Monomer and homodimer.</text>
</comment>
<dbReference type="HAMAP" id="MF_03036">
    <property type="entry name" value="Nuc_phosphate_hydrolase"/>
    <property type="match status" value="1"/>
</dbReference>
<dbReference type="InterPro" id="IPR051239">
    <property type="entry name" value="2'-dNMP_N-hydrolase"/>
</dbReference>
<dbReference type="RefSeq" id="WP_011020586.1">
    <property type="nucleotide sequence ID" value="NC_003552.1"/>
</dbReference>
<dbReference type="GO" id="GO:0042802">
    <property type="term" value="F:identical protein binding"/>
    <property type="evidence" value="ECO:0007669"/>
    <property type="project" value="UniProtKB-ARBA"/>
</dbReference>
<comment type="similarity">
    <text evidence="6">Belongs to the 2'-deoxynucleoside 5'-phosphate N-hydrolase 1 family.</text>
</comment>
<evidence type="ECO:0000256" key="4">
    <source>
        <dbReference type="ARBA" id="ARBA00023295"/>
    </source>
</evidence>
<evidence type="ECO:0000256" key="5">
    <source>
        <dbReference type="ARBA" id="ARBA00047460"/>
    </source>
</evidence>
<comment type="catalytic activity">
    <reaction evidence="6">
        <text>a pyrimidine 2'-deoxyribonucleoside 5'-phosphate + H2O = a pyrimidine nucleobase + 2-deoxy-D-ribose 5-phosphate</text>
        <dbReference type="Rhea" id="RHEA:57852"/>
        <dbReference type="ChEBI" id="CHEBI:15377"/>
        <dbReference type="ChEBI" id="CHEBI:26432"/>
        <dbReference type="ChEBI" id="CHEBI:62877"/>
        <dbReference type="ChEBI" id="CHEBI:142209"/>
    </reaction>
</comment>
<dbReference type="GO" id="GO:0006163">
    <property type="term" value="P:purine nucleotide metabolic process"/>
    <property type="evidence" value="ECO:0007669"/>
    <property type="project" value="UniProtKB-ARBA"/>
</dbReference>
<accession>A0A832W802</accession>
<evidence type="ECO:0000313" key="8">
    <source>
        <dbReference type="Proteomes" id="UP000600774"/>
    </source>
</evidence>
<keyword evidence="3 6" id="KW-0546">Nucleotide metabolism</keyword>
<comment type="caution">
    <text evidence="7">The sequence shown here is derived from an EMBL/GenBank/DDBJ whole genome shotgun (WGS) entry which is preliminary data.</text>
</comment>
<dbReference type="InterPro" id="IPR028607">
    <property type="entry name" value="DNPH1"/>
</dbReference>
<dbReference type="Gene3D" id="3.40.50.450">
    <property type="match status" value="1"/>
</dbReference>
<keyword evidence="2 6" id="KW-0378">Hydrolase</keyword>
<organism evidence="7 8">
    <name type="scientific">Methanosarcina acetivorans</name>
    <dbReference type="NCBI Taxonomy" id="2214"/>
    <lineage>
        <taxon>Archaea</taxon>
        <taxon>Methanobacteriati</taxon>
        <taxon>Methanobacteriota</taxon>
        <taxon>Stenosarchaea group</taxon>
        <taxon>Methanomicrobia</taxon>
        <taxon>Methanosarcinales</taxon>
        <taxon>Methanosarcinaceae</taxon>
        <taxon>Methanosarcina</taxon>
    </lineage>
</organism>
<sequence length="163" mass="18021">MEEKNRVGKKEDRIMGINNGTGQQHPKIFLSGSIRGGRQLLEIYRLMYDSLEEAGADVLSWHVADPGLEENESKMTEQEIYARDIGLLTKSDALIAEVTVPSIGVGYEICRALVRKIPVLCLHRPEAAVSAMVLGNPDPSLEVRTYSDKVALKEIIVEFALAL</sequence>
<proteinExistence type="inferred from homology"/>
<feature type="binding site" description="in other chain" evidence="6">
    <location>
        <position position="108"/>
    </location>
    <ligand>
        <name>substrate</name>
        <note>ligand shared between homodimeric partners</note>
    </ligand>
</feature>
<comment type="catalytic activity">
    <reaction evidence="6">
        <text>a purine 2'-deoxyribonucleoside 5'-phosphate + H2O = a purine nucleobase + 2-deoxy-D-ribose 5-phosphate</text>
        <dbReference type="Rhea" id="RHEA:51132"/>
        <dbReference type="ChEBI" id="CHEBI:15377"/>
        <dbReference type="ChEBI" id="CHEBI:26386"/>
        <dbReference type="ChEBI" id="CHEBI:62877"/>
        <dbReference type="ChEBI" id="CHEBI:142198"/>
    </reaction>
</comment>
<dbReference type="FunFam" id="3.40.50.450:FF:000019">
    <property type="entry name" value="2'-deoxynucleoside 5'-phosphate N-hydrolase 1"/>
    <property type="match status" value="1"/>
</dbReference>
<keyword evidence="4 6" id="KW-0326">Glycosidase</keyword>
<protein>
    <recommendedName>
        <fullName evidence="6">Putative 2'-deoxynucleoside 5'-phosphate N-hydrolase 1</fullName>
        <ecNumber evidence="6">3.2.2.-</ecNumber>
    </recommendedName>
</protein>
<dbReference type="InterPro" id="IPR007710">
    <property type="entry name" value="Nucleoside_deoxyribTrfase"/>
</dbReference>
<dbReference type="GO" id="GO:0009159">
    <property type="term" value="P:deoxyribonucleoside monophosphate catabolic process"/>
    <property type="evidence" value="ECO:0007669"/>
    <property type="project" value="InterPro"/>
</dbReference>